<comment type="cofactor">
    <cofactor evidence="1 17">
        <name>FAD</name>
        <dbReference type="ChEBI" id="CHEBI:57692"/>
    </cofactor>
</comment>
<feature type="domain" description="FAD-binding PCMH-type" evidence="18">
    <location>
        <begin position="14"/>
        <end position="190"/>
    </location>
</feature>
<evidence type="ECO:0000313" key="20">
    <source>
        <dbReference type="Proteomes" id="UP000187085"/>
    </source>
</evidence>
<dbReference type="InterPro" id="IPR011601">
    <property type="entry name" value="MurB_C"/>
</dbReference>
<evidence type="ECO:0000256" key="8">
    <source>
        <dbReference type="ARBA" id="ARBA00022630"/>
    </source>
</evidence>
<evidence type="ECO:0000256" key="12">
    <source>
        <dbReference type="ARBA" id="ARBA00022984"/>
    </source>
</evidence>
<evidence type="ECO:0000256" key="6">
    <source>
        <dbReference type="ARBA" id="ARBA00022490"/>
    </source>
</evidence>
<dbReference type="GO" id="GO:0071555">
    <property type="term" value="P:cell wall organization"/>
    <property type="evidence" value="ECO:0007669"/>
    <property type="project" value="UniProtKB-KW"/>
</dbReference>
<dbReference type="InterPro" id="IPR003170">
    <property type="entry name" value="MurB"/>
</dbReference>
<dbReference type="OrthoDB" id="9804753at2"/>
<comment type="catalytic activity">
    <reaction evidence="16 17">
        <text>UDP-N-acetyl-alpha-D-muramate + NADP(+) = UDP-N-acetyl-3-O-(1-carboxyvinyl)-alpha-D-glucosamine + NADPH + H(+)</text>
        <dbReference type="Rhea" id="RHEA:12248"/>
        <dbReference type="ChEBI" id="CHEBI:15378"/>
        <dbReference type="ChEBI" id="CHEBI:57783"/>
        <dbReference type="ChEBI" id="CHEBI:58349"/>
        <dbReference type="ChEBI" id="CHEBI:68483"/>
        <dbReference type="ChEBI" id="CHEBI:70757"/>
        <dbReference type="EC" id="1.3.1.98"/>
    </reaction>
</comment>
<evidence type="ECO:0000313" key="19">
    <source>
        <dbReference type="EMBL" id="OMH29256.1"/>
    </source>
</evidence>
<feature type="active site" evidence="17">
    <location>
        <position position="349"/>
    </location>
</feature>
<keyword evidence="6 17" id="KW-0963">Cytoplasm</keyword>
<dbReference type="InterPro" id="IPR016167">
    <property type="entry name" value="FAD-bd_PCMH_sub1"/>
</dbReference>
<dbReference type="InterPro" id="IPR036318">
    <property type="entry name" value="FAD-bd_PCMH-like_sf"/>
</dbReference>
<proteinExistence type="inferred from homology"/>
<accession>A0A1R1LP60</accession>
<name>A0A1R1LP60_9MICC</name>
<dbReference type="PROSITE" id="PS51387">
    <property type="entry name" value="FAD_PCMH"/>
    <property type="match status" value="1"/>
</dbReference>
<evidence type="ECO:0000256" key="15">
    <source>
        <dbReference type="ARBA" id="ARBA00023316"/>
    </source>
</evidence>
<dbReference type="InterPro" id="IPR006094">
    <property type="entry name" value="Oxid_FAD_bind_N"/>
</dbReference>
<dbReference type="GO" id="GO:0051301">
    <property type="term" value="P:cell division"/>
    <property type="evidence" value="ECO:0007669"/>
    <property type="project" value="UniProtKB-KW"/>
</dbReference>
<dbReference type="GO" id="GO:0071949">
    <property type="term" value="F:FAD binding"/>
    <property type="evidence" value="ECO:0007669"/>
    <property type="project" value="InterPro"/>
</dbReference>
<dbReference type="Pfam" id="PF01565">
    <property type="entry name" value="FAD_binding_4"/>
    <property type="match status" value="1"/>
</dbReference>
<feature type="active site" evidence="17">
    <location>
        <position position="163"/>
    </location>
</feature>
<dbReference type="UniPathway" id="UPA00219"/>
<sequence length="357" mass="37511">MTGTRLAELTTLGTGGPARRLVTARTEEEIIGTVREADAAGERLLIVGGGSNLVIDDAGFDGTVLRIASTGHRVDSEDTCGGVFVRVAAGHPWDDLVEFTVLHAYSGLEALSGIPGSTGATPVQNVGAYGTDVSATIASVRCWDRETNAVRTLFNHDLAFGYRDSLLKRTTVDGSPRYVVLTVDFQLAIGRMSVPIRYAELARTLDAAVGAKAYATDVRRAVLRLRAGKGMVLDREDRDTFSTGSFFTNPIVSAEKAAALPDDAPRYPAADGMVKLSAAWLIDRAGFGKGFGLPGTAGEELAAGRAGLSTKHTLAVTNRGGASTGDVLAVARAVRDGVRDRFGIDLHPEPLLIGTSL</sequence>
<keyword evidence="12 17" id="KW-0573">Peptidoglycan synthesis</keyword>
<dbReference type="PANTHER" id="PTHR21071:SF4">
    <property type="entry name" value="UDP-N-ACETYLENOLPYRUVOYLGLUCOSAMINE REDUCTASE"/>
    <property type="match status" value="1"/>
</dbReference>
<evidence type="ECO:0000256" key="11">
    <source>
        <dbReference type="ARBA" id="ARBA00022960"/>
    </source>
</evidence>
<dbReference type="Gene3D" id="3.30.43.10">
    <property type="entry name" value="Uridine Diphospho-n-acetylenolpyruvylglucosamine Reductase, domain 2"/>
    <property type="match status" value="1"/>
</dbReference>
<keyword evidence="11 17" id="KW-0133">Cell shape</keyword>
<dbReference type="HAMAP" id="MF_00037">
    <property type="entry name" value="MurB"/>
    <property type="match status" value="1"/>
</dbReference>
<dbReference type="RefSeq" id="WP_076700655.1">
    <property type="nucleotide sequence ID" value="NZ_MRDE01000006.1"/>
</dbReference>
<dbReference type="NCBIfam" id="NF010478">
    <property type="entry name" value="PRK13903.1"/>
    <property type="match status" value="1"/>
</dbReference>
<comment type="pathway">
    <text evidence="4 17">Cell wall biogenesis; peptidoglycan biosynthesis.</text>
</comment>
<dbReference type="GO" id="GO:0008762">
    <property type="term" value="F:UDP-N-acetylmuramate dehydrogenase activity"/>
    <property type="evidence" value="ECO:0007669"/>
    <property type="project" value="UniProtKB-UniRule"/>
</dbReference>
<evidence type="ECO:0000256" key="4">
    <source>
        <dbReference type="ARBA" id="ARBA00004752"/>
    </source>
</evidence>
<reference evidence="19 20" key="1">
    <citation type="submission" date="2016-12" db="EMBL/GenBank/DDBJ databases">
        <title>Draft genome of Tersicoccus phoenicis 1P05MA.</title>
        <authorList>
            <person name="Nakajima Y."/>
            <person name="Yoshizawa S."/>
            <person name="Nakamura K."/>
            <person name="Ogura Y."/>
            <person name="Hayashi T."/>
            <person name="Kogure K."/>
        </authorList>
    </citation>
    <scope>NUCLEOTIDE SEQUENCE [LARGE SCALE GENOMIC DNA]</scope>
    <source>
        <strain evidence="19 20">1p05MA</strain>
    </source>
</reference>
<comment type="function">
    <text evidence="2 17">Cell wall formation.</text>
</comment>
<keyword evidence="9 17" id="KW-0274">FAD</keyword>
<gene>
    <name evidence="17" type="primary">murB</name>
    <name evidence="19" type="ORF">BKD30_00700</name>
</gene>
<keyword evidence="8 17" id="KW-0285">Flavoprotein</keyword>
<dbReference type="Gene3D" id="3.30.465.10">
    <property type="match status" value="1"/>
</dbReference>
<evidence type="ECO:0000256" key="2">
    <source>
        <dbReference type="ARBA" id="ARBA00003921"/>
    </source>
</evidence>
<comment type="subcellular location">
    <subcellularLocation>
        <location evidence="3 17">Cytoplasm</location>
    </subcellularLocation>
</comment>
<evidence type="ECO:0000256" key="14">
    <source>
        <dbReference type="ARBA" id="ARBA00023306"/>
    </source>
</evidence>
<dbReference type="EC" id="1.3.1.98" evidence="17"/>
<keyword evidence="20" id="KW-1185">Reference proteome</keyword>
<evidence type="ECO:0000256" key="7">
    <source>
        <dbReference type="ARBA" id="ARBA00022618"/>
    </source>
</evidence>
<keyword evidence="14 17" id="KW-0131">Cell cycle</keyword>
<dbReference type="AlphaFoldDB" id="A0A1R1LP60"/>
<keyword evidence="10 17" id="KW-0521">NADP</keyword>
<dbReference type="Proteomes" id="UP000187085">
    <property type="component" value="Unassembled WGS sequence"/>
</dbReference>
<dbReference type="GO" id="GO:0008360">
    <property type="term" value="P:regulation of cell shape"/>
    <property type="evidence" value="ECO:0007669"/>
    <property type="project" value="UniProtKB-KW"/>
</dbReference>
<evidence type="ECO:0000256" key="16">
    <source>
        <dbReference type="ARBA" id="ARBA00048914"/>
    </source>
</evidence>
<evidence type="ECO:0000256" key="1">
    <source>
        <dbReference type="ARBA" id="ARBA00001974"/>
    </source>
</evidence>
<organism evidence="19 20">
    <name type="scientific">Tersicoccus phoenicis</name>
    <dbReference type="NCBI Taxonomy" id="554083"/>
    <lineage>
        <taxon>Bacteria</taxon>
        <taxon>Bacillati</taxon>
        <taxon>Actinomycetota</taxon>
        <taxon>Actinomycetes</taxon>
        <taxon>Micrococcales</taxon>
        <taxon>Micrococcaceae</taxon>
        <taxon>Tersicoccus</taxon>
    </lineage>
</organism>
<comment type="similarity">
    <text evidence="5 17">Belongs to the MurB family.</text>
</comment>
<dbReference type="NCBIfam" id="TIGR00179">
    <property type="entry name" value="murB"/>
    <property type="match status" value="1"/>
</dbReference>
<evidence type="ECO:0000256" key="5">
    <source>
        <dbReference type="ARBA" id="ARBA00010485"/>
    </source>
</evidence>
<dbReference type="InterPro" id="IPR016166">
    <property type="entry name" value="FAD-bd_PCMH"/>
</dbReference>
<keyword evidence="7 17" id="KW-0132">Cell division</keyword>
<dbReference type="Gene3D" id="3.90.78.10">
    <property type="entry name" value="UDP-N-acetylenolpyruvoylglucosamine reductase, C-terminal domain"/>
    <property type="match status" value="1"/>
</dbReference>
<dbReference type="SUPFAM" id="SSF56176">
    <property type="entry name" value="FAD-binding/transporter-associated domain-like"/>
    <property type="match status" value="1"/>
</dbReference>
<dbReference type="GO" id="GO:0009252">
    <property type="term" value="P:peptidoglycan biosynthetic process"/>
    <property type="evidence" value="ECO:0007669"/>
    <property type="project" value="UniProtKB-UniRule"/>
</dbReference>
<dbReference type="Pfam" id="PF02873">
    <property type="entry name" value="MurB_C"/>
    <property type="match status" value="1"/>
</dbReference>
<keyword evidence="13 17" id="KW-0560">Oxidoreductase</keyword>
<dbReference type="SUPFAM" id="SSF56194">
    <property type="entry name" value="Uridine diphospho-N-Acetylenolpyruvylglucosamine reductase, MurB, C-terminal domain"/>
    <property type="match status" value="1"/>
</dbReference>
<evidence type="ECO:0000256" key="13">
    <source>
        <dbReference type="ARBA" id="ARBA00023002"/>
    </source>
</evidence>
<protein>
    <recommendedName>
        <fullName evidence="17">UDP-N-acetylenolpyruvoylglucosamine reductase</fullName>
        <ecNumber evidence="17">1.3.1.98</ecNumber>
    </recommendedName>
    <alternativeName>
        <fullName evidence="17">UDP-N-acetylmuramate dehydrogenase</fullName>
    </alternativeName>
</protein>
<evidence type="ECO:0000256" key="9">
    <source>
        <dbReference type="ARBA" id="ARBA00022827"/>
    </source>
</evidence>
<evidence type="ECO:0000256" key="17">
    <source>
        <dbReference type="HAMAP-Rule" id="MF_00037"/>
    </source>
</evidence>
<dbReference type="EMBL" id="MRDE01000006">
    <property type="protein sequence ID" value="OMH29256.1"/>
    <property type="molecule type" value="Genomic_DNA"/>
</dbReference>
<dbReference type="GO" id="GO:0005829">
    <property type="term" value="C:cytosol"/>
    <property type="evidence" value="ECO:0007669"/>
    <property type="project" value="TreeGrafter"/>
</dbReference>
<evidence type="ECO:0000256" key="10">
    <source>
        <dbReference type="ARBA" id="ARBA00022857"/>
    </source>
</evidence>
<dbReference type="InterPro" id="IPR016169">
    <property type="entry name" value="FAD-bd_PCMH_sub2"/>
</dbReference>
<evidence type="ECO:0000259" key="18">
    <source>
        <dbReference type="PROSITE" id="PS51387"/>
    </source>
</evidence>
<comment type="caution">
    <text evidence="19">The sequence shown here is derived from an EMBL/GenBank/DDBJ whole genome shotgun (WGS) entry which is preliminary data.</text>
</comment>
<dbReference type="InterPro" id="IPR036635">
    <property type="entry name" value="MurB_C_sf"/>
</dbReference>
<dbReference type="STRING" id="554083.BKD30_00700"/>
<evidence type="ECO:0000256" key="3">
    <source>
        <dbReference type="ARBA" id="ARBA00004496"/>
    </source>
</evidence>
<keyword evidence="15 17" id="KW-0961">Cell wall biogenesis/degradation</keyword>
<feature type="active site" description="Proton donor" evidence="17">
    <location>
        <position position="245"/>
    </location>
</feature>
<dbReference type="PANTHER" id="PTHR21071">
    <property type="entry name" value="UDP-N-ACETYLENOLPYRUVOYLGLUCOSAMINE REDUCTASE"/>
    <property type="match status" value="1"/>
</dbReference>